<sequence length="208" mass="23103">MYETLFKGEVRRLDQGWFGAWDGLWTDIRAMKGLVDVCVWIRMEQEREREHGQDGTALGSRTGNVMSVAQEARLFEPLMRVTSLRNFNVEVTWPANEASVSLVGGADEIYMAVTWTSSCPRPAWADSADSIPPSGSDGADGGAGTRAVSRYGCLGHASIRIARPGKRYLTLLGPRIRGLEGRRLHDTLMPSGNKDQALYFHYFSDPTY</sequence>
<name>A0ABR4JJV7_9EURO</name>
<accession>A0ABR4JJV7</accession>
<proteinExistence type="predicted"/>
<evidence type="ECO:0000313" key="1">
    <source>
        <dbReference type="EMBL" id="KAL2840304.1"/>
    </source>
</evidence>
<evidence type="ECO:0000313" key="2">
    <source>
        <dbReference type="Proteomes" id="UP001610446"/>
    </source>
</evidence>
<dbReference type="EMBL" id="JBFXLU010000122">
    <property type="protein sequence ID" value="KAL2840304.1"/>
    <property type="molecule type" value="Genomic_DNA"/>
</dbReference>
<keyword evidence="2" id="KW-1185">Reference proteome</keyword>
<organism evidence="1 2">
    <name type="scientific">Aspergillus pseudoustus</name>
    <dbReference type="NCBI Taxonomy" id="1810923"/>
    <lineage>
        <taxon>Eukaryota</taxon>
        <taxon>Fungi</taxon>
        <taxon>Dikarya</taxon>
        <taxon>Ascomycota</taxon>
        <taxon>Pezizomycotina</taxon>
        <taxon>Eurotiomycetes</taxon>
        <taxon>Eurotiomycetidae</taxon>
        <taxon>Eurotiales</taxon>
        <taxon>Aspergillaceae</taxon>
        <taxon>Aspergillus</taxon>
        <taxon>Aspergillus subgen. Nidulantes</taxon>
    </lineage>
</organism>
<gene>
    <name evidence="1" type="ORF">BJY01DRAFT_250084</name>
</gene>
<dbReference type="Proteomes" id="UP001610446">
    <property type="component" value="Unassembled WGS sequence"/>
</dbReference>
<protein>
    <submittedName>
        <fullName evidence="1">Uncharacterized protein</fullName>
    </submittedName>
</protein>
<reference evidence="1 2" key="1">
    <citation type="submission" date="2024-07" db="EMBL/GenBank/DDBJ databases">
        <title>Section-level genome sequencing and comparative genomics of Aspergillus sections Usti and Cavernicolus.</title>
        <authorList>
            <consortium name="Lawrence Berkeley National Laboratory"/>
            <person name="Nybo J.L."/>
            <person name="Vesth T.C."/>
            <person name="Theobald S."/>
            <person name="Frisvad J.C."/>
            <person name="Larsen T.O."/>
            <person name="Kjaerboelling I."/>
            <person name="Rothschild-Mancinelli K."/>
            <person name="Lyhne E.K."/>
            <person name="Kogle M.E."/>
            <person name="Barry K."/>
            <person name="Clum A."/>
            <person name="Na H."/>
            <person name="Ledsgaard L."/>
            <person name="Lin J."/>
            <person name="Lipzen A."/>
            <person name="Kuo A."/>
            <person name="Riley R."/>
            <person name="Mondo S."/>
            <person name="Labutti K."/>
            <person name="Haridas S."/>
            <person name="Pangalinan J."/>
            <person name="Salamov A.A."/>
            <person name="Simmons B.A."/>
            <person name="Magnuson J.K."/>
            <person name="Chen J."/>
            <person name="Drula E."/>
            <person name="Henrissat B."/>
            <person name="Wiebenga A."/>
            <person name="Lubbers R.J."/>
            <person name="Gomes A.C."/>
            <person name="Makela M.R."/>
            <person name="Stajich J."/>
            <person name="Grigoriev I.V."/>
            <person name="Mortensen U.H."/>
            <person name="De Vries R.P."/>
            <person name="Baker S.E."/>
            <person name="Andersen M.R."/>
        </authorList>
    </citation>
    <scope>NUCLEOTIDE SEQUENCE [LARGE SCALE GENOMIC DNA]</scope>
    <source>
        <strain evidence="1 2">CBS 123904</strain>
    </source>
</reference>
<comment type="caution">
    <text evidence="1">The sequence shown here is derived from an EMBL/GenBank/DDBJ whole genome shotgun (WGS) entry which is preliminary data.</text>
</comment>